<evidence type="ECO:0000313" key="13">
    <source>
        <dbReference type="EMBL" id="MBB4699697.1"/>
    </source>
</evidence>
<keyword evidence="7 13" id="KW-0418">Kinase</keyword>
<dbReference type="EC" id="2.7.13.3" evidence="3"/>
<dbReference type="CDD" id="cd00082">
    <property type="entry name" value="HisKA"/>
    <property type="match status" value="1"/>
</dbReference>
<dbReference type="Proteomes" id="UP000542210">
    <property type="component" value="Unassembled WGS sequence"/>
</dbReference>
<dbReference type="PROSITE" id="PS50109">
    <property type="entry name" value="HIS_KIN"/>
    <property type="match status" value="1"/>
</dbReference>
<dbReference type="SMART" id="SM00388">
    <property type="entry name" value="HisKA"/>
    <property type="match status" value="1"/>
</dbReference>
<comment type="catalytic activity">
    <reaction evidence="1">
        <text>ATP + protein L-histidine = ADP + protein N-phospho-L-histidine.</text>
        <dbReference type="EC" id="2.7.13.3"/>
    </reaction>
</comment>
<sequence>MSRADLTRAARWAVPAWAVFATVNATLMWILPGAETIPFHLVWISFALVYGVRPWPMPATLAVCLAVAAATGVPLYWHASSEVIAFEETAEIPLMCLLFLVMVWHVRWRTAAAAEARLAAARERLAHEMTERFVRVATHELRTPLTVARGYAEMLQVEGADSDPAADLGVVVEELDKLSRITGRLSALAWAHQDPGAGARVLNLGTLVQRVGRRWAPLVNGTIHVDTVPAPVVGDEERLETALDCLVENATRHGRAPVVLRVRQDAATVVAQVEDHGPGIPPERAEELVRRADWSYSSSSGLGLMIVRGIVESHTGQVTLTSAPSGGLTATIHLPLATAEHPGPALRPGAAR</sequence>
<keyword evidence="9" id="KW-0902">Two-component regulatory system</keyword>
<dbReference type="RefSeq" id="WP_184877419.1">
    <property type="nucleotide sequence ID" value="NZ_BOOV01000031.1"/>
</dbReference>
<dbReference type="InterPro" id="IPR036097">
    <property type="entry name" value="HisK_dim/P_sf"/>
</dbReference>
<feature type="domain" description="Histidine kinase" evidence="12">
    <location>
        <begin position="136"/>
        <end position="338"/>
    </location>
</feature>
<dbReference type="InterPro" id="IPR036890">
    <property type="entry name" value="HATPase_C_sf"/>
</dbReference>
<dbReference type="Pfam" id="PF00512">
    <property type="entry name" value="HisKA"/>
    <property type="match status" value="1"/>
</dbReference>
<gene>
    <name evidence="13" type="ORF">BJ982_001241</name>
</gene>
<dbReference type="AlphaFoldDB" id="A0A7W7G7Z4"/>
<evidence type="ECO:0000256" key="5">
    <source>
        <dbReference type="ARBA" id="ARBA00022679"/>
    </source>
</evidence>
<reference evidence="13 14" key="1">
    <citation type="submission" date="2020-08" db="EMBL/GenBank/DDBJ databases">
        <title>Sequencing the genomes of 1000 actinobacteria strains.</title>
        <authorList>
            <person name="Klenk H.-P."/>
        </authorList>
    </citation>
    <scope>NUCLEOTIDE SEQUENCE [LARGE SCALE GENOMIC DNA]</scope>
    <source>
        <strain evidence="13 14">DSM 45784</strain>
    </source>
</reference>
<comment type="caution">
    <text evidence="13">The sequence shown here is derived from an EMBL/GenBank/DDBJ whole genome shotgun (WGS) entry which is preliminary data.</text>
</comment>
<keyword evidence="6 11" id="KW-0812">Transmembrane</keyword>
<comment type="subcellular location">
    <subcellularLocation>
        <location evidence="2">Cell membrane</location>
    </subcellularLocation>
</comment>
<evidence type="ECO:0000256" key="8">
    <source>
        <dbReference type="ARBA" id="ARBA00022989"/>
    </source>
</evidence>
<accession>A0A7W7G7Z4</accession>
<feature type="transmembrane region" description="Helical" evidence="11">
    <location>
        <begin position="59"/>
        <end position="77"/>
    </location>
</feature>
<dbReference type="SUPFAM" id="SSF47384">
    <property type="entry name" value="Homodimeric domain of signal transducing histidine kinase"/>
    <property type="match status" value="1"/>
</dbReference>
<proteinExistence type="predicted"/>
<evidence type="ECO:0000256" key="10">
    <source>
        <dbReference type="ARBA" id="ARBA00023136"/>
    </source>
</evidence>
<dbReference type="PANTHER" id="PTHR45436">
    <property type="entry name" value="SENSOR HISTIDINE KINASE YKOH"/>
    <property type="match status" value="1"/>
</dbReference>
<dbReference type="InterPro" id="IPR050428">
    <property type="entry name" value="TCS_sensor_his_kinase"/>
</dbReference>
<dbReference type="InterPro" id="IPR003661">
    <property type="entry name" value="HisK_dim/P_dom"/>
</dbReference>
<feature type="transmembrane region" description="Helical" evidence="11">
    <location>
        <begin position="89"/>
        <end position="108"/>
    </location>
</feature>
<evidence type="ECO:0000256" key="7">
    <source>
        <dbReference type="ARBA" id="ARBA00022777"/>
    </source>
</evidence>
<evidence type="ECO:0000256" key="4">
    <source>
        <dbReference type="ARBA" id="ARBA00022553"/>
    </source>
</evidence>
<dbReference type="Gene3D" id="3.30.565.10">
    <property type="entry name" value="Histidine kinase-like ATPase, C-terminal domain"/>
    <property type="match status" value="1"/>
</dbReference>
<dbReference type="SMART" id="SM00387">
    <property type="entry name" value="HATPase_c"/>
    <property type="match status" value="1"/>
</dbReference>
<dbReference type="GO" id="GO:0000155">
    <property type="term" value="F:phosphorelay sensor kinase activity"/>
    <property type="evidence" value="ECO:0007669"/>
    <property type="project" value="InterPro"/>
</dbReference>
<organism evidence="13 14">
    <name type="scientific">Sphaerisporangium siamense</name>
    <dbReference type="NCBI Taxonomy" id="795645"/>
    <lineage>
        <taxon>Bacteria</taxon>
        <taxon>Bacillati</taxon>
        <taxon>Actinomycetota</taxon>
        <taxon>Actinomycetes</taxon>
        <taxon>Streptosporangiales</taxon>
        <taxon>Streptosporangiaceae</taxon>
        <taxon>Sphaerisporangium</taxon>
    </lineage>
</organism>
<dbReference type="Pfam" id="PF02518">
    <property type="entry name" value="HATPase_c"/>
    <property type="match status" value="1"/>
</dbReference>
<name>A0A7W7G7Z4_9ACTN</name>
<evidence type="ECO:0000256" key="2">
    <source>
        <dbReference type="ARBA" id="ARBA00004236"/>
    </source>
</evidence>
<dbReference type="InterPro" id="IPR005467">
    <property type="entry name" value="His_kinase_dom"/>
</dbReference>
<dbReference type="PANTHER" id="PTHR45436:SF5">
    <property type="entry name" value="SENSOR HISTIDINE KINASE TRCS"/>
    <property type="match status" value="1"/>
</dbReference>
<evidence type="ECO:0000256" key="1">
    <source>
        <dbReference type="ARBA" id="ARBA00000085"/>
    </source>
</evidence>
<keyword evidence="4" id="KW-0597">Phosphoprotein</keyword>
<keyword evidence="8 11" id="KW-1133">Transmembrane helix</keyword>
<dbReference type="PRINTS" id="PR00344">
    <property type="entry name" value="BCTRLSENSOR"/>
</dbReference>
<evidence type="ECO:0000313" key="14">
    <source>
        <dbReference type="Proteomes" id="UP000542210"/>
    </source>
</evidence>
<dbReference type="Gene3D" id="1.10.287.130">
    <property type="match status" value="1"/>
</dbReference>
<keyword evidence="14" id="KW-1185">Reference proteome</keyword>
<dbReference type="InterPro" id="IPR003594">
    <property type="entry name" value="HATPase_dom"/>
</dbReference>
<dbReference type="InterPro" id="IPR004358">
    <property type="entry name" value="Sig_transdc_His_kin-like_C"/>
</dbReference>
<evidence type="ECO:0000256" key="6">
    <source>
        <dbReference type="ARBA" id="ARBA00022692"/>
    </source>
</evidence>
<evidence type="ECO:0000259" key="12">
    <source>
        <dbReference type="PROSITE" id="PS50109"/>
    </source>
</evidence>
<dbReference type="EMBL" id="JACHND010000001">
    <property type="protein sequence ID" value="MBB4699697.1"/>
    <property type="molecule type" value="Genomic_DNA"/>
</dbReference>
<evidence type="ECO:0000256" key="11">
    <source>
        <dbReference type="SAM" id="Phobius"/>
    </source>
</evidence>
<protein>
    <recommendedName>
        <fullName evidence="3">histidine kinase</fullName>
        <ecNumber evidence="3">2.7.13.3</ecNumber>
    </recommendedName>
</protein>
<feature type="transmembrane region" description="Helical" evidence="11">
    <location>
        <begin position="12"/>
        <end position="31"/>
    </location>
</feature>
<dbReference type="SUPFAM" id="SSF55874">
    <property type="entry name" value="ATPase domain of HSP90 chaperone/DNA topoisomerase II/histidine kinase"/>
    <property type="match status" value="1"/>
</dbReference>
<evidence type="ECO:0000256" key="3">
    <source>
        <dbReference type="ARBA" id="ARBA00012438"/>
    </source>
</evidence>
<evidence type="ECO:0000256" key="9">
    <source>
        <dbReference type="ARBA" id="ARBA00023012"/>
    </source>
</evidence>
<keyword evidence="5" id="KW-0808">Transferase</keyword>
<keyword evidence="10 11" id="KW-0472">Membrane</keyword>
<dbReference type="GO" id="GO:0005886">
    <property type="term" value="C:plasma membrane"/>
    <property type="evidence" value="ECO:0007669"/>
    <property type="project" value="UniProtKB-SubCell"/>
</dbReference>